<dbReference type="AlphaFoldDB" id="A0A641AQT3"/>
<evidence type="ECO:0000313" key="8">
    <source>
        <dbReference type="Proteomes" id="UP001515100"/>
    </source>
</evidence>
<comment type="caution">
    <text evidence="7">The sequence shown here is derived from an EMBL/GenBank/DDBJ whole genome shotgun (WGS) entry which is preliminary data.</text>
</comment>
<evidence type="ECO:0000256" key="1">
    <source>
        <dbReference type="ARBA" id="ARBA00004196"/>
    </source>
</evidence>
<proteinExistence type="inferred from homology"/>
<comment type="similarity">
    <text evidence="2">Belongs to the bacterial solute-binding protein 8 family.</text>
</comment>
<dbReference type="OrthoDB" id="1846031at2"/>
<dbReference type="PANTHER" id="PTHR30532:SF24">
    <property type="entry name" value="FERRIC ENTEROBACTIN-BINDING PERIPLASMIC PROTEIN FEPB"/>
    <property type="match status" value="1"/>
</dbReference>
<feature type="domain" description="Fe/B12 periplasmic-binding" evidence="6">
    <location>
        <begin position="63"/>
        <end position="334"/>
    </location>
</feature>
<dbReference type="Gene3D" id="3.40.50.1980">
    <property type="entry name" value="Nitrogenase molybdenum iron protein domain"/>
    <property type="match status" value="2"/>
</dbReference>
<feature type="signal peptide" evidence="5">
    <location>
        <begin position="1"/>
        <end position="28"/>
    </location>
</feature>
<evidence type="ECO:0000313" key="7">
    <source>
        <dbReference type="EMBL" id="KAA1380042.1"/>
    </source>
</evidence>
<dbReference type="PROSITE" id="PS50983">
    <property type="entry name" value="FE_B12_PBP"/>
    <property type="match status" value="1"/>
</dbReference>
<feature type="chain" id="PRO_5038974222" evidence="5">
    <location>
        <begin position="29"/>
        <end position="343"/>
    </location>
</feature>
<dbReference type="Proteomes" id="UP001515100">
    <property type="component" value="Unassembled WGS sequence"/>
</dbReference>
<dbReference type="InterPro" id="IPR051313">
    <property type="entry name" value="Bact_iron-sidero_bind"/>
</dbReference>
<protein>
    <submittedName>
        <fullName evidence="7">Iron-siderophore ABC transporter substrate-binding protein</fullName>
    </submittedName>
</protein>
<comment type="subcellular location">
    <subcellularLocation>
        <location evidence="1">Cell envelope</location>
    </subcellularLocation>
</comment>
<evidence type="ECO:0000256" key="5">
    <source>
        <dbReference type="SAM" id="SignalP"/>
    </source>
</evidence>
<accession>A0A641AQT3</accession>
<evidence type="ECO:0000256" key="3">
    <source>
        <dbReference type="ARBA" id="ARBA00022448"/>
    </source>
</evidence>
<gene>
    <name evidence="7" type="ORF">ESP62_002225</name>
</gene>
<dbReference type="CDD" id="cd01146">
    <property type="entry name" value="FhuD"/>
    <property type="match status" value="1"/>
</dbReference>
<reference evidence="7" key="1">
    <citation type="submission" date="2019-09" db="EMBL/GenBank/DDBJ databases">
        <authorList>
            <person name="Li J."/>
        </authorList>
    </citation>
    <scope>NUCLEOTIDE SEQUENCE [LARGE SCALE GENOMIC DNA]</scope>
    <source>
        <strain evidence="7">NRBC 14897</strain>
    </source>
</reference>
<evidence type="ECO:0000259" key="6">
    <source>
        <dbReference type="PROSITE" id="PS50983"/>
    </source>
</evidence>
<dbReference type="GO" id="GO:0030288">
    <property type="term" value="C:outer membrane-bounded periplasmic space"/>
    <property type="evidence" value="ECO:0007669"/>
    <property type="project" value="TreeGrafter"/>
</dbReference>
<name>A0A641AQT3_9ACTN</name>
<dbReference type="GO" id="GO:1901678">
    <property type="term" value="P:iron coordination entity transport"/>
    <property type="evidence" value="ECO:0007669"/>
    <property type="project" value="UniProtKB-ARBA"/>
</dbReference>
<evidence type="ECO:0000256" key="4">
    <source>
        <dbReference type="ARBA" id="ARBA00022729"/>
    </source>
</evidence>
<dbReference type="InterPro" id="IPR002491">
    <property type="entry name" value="ABC_transptr_periplasmic_BD"/>
</dbReference>
<dbReference type="Pfam" id="PF01497">
    <property type="entry name" value="Peripla_BP_2"/>
    <property type="match status" value="1"/>
</dbReference>
<keyword evidence="8" id="KW-1185">Reference proteome</keyword>
<dbReference type="PANTHER" id="PTHR30532">
    <property type="entry name" value="IRON III DICITRATE-BINDING PERIPLASMIC PROTEIN"/>
    <property type="match status" value="1"/>
</dbReference>
<sequence>MAVTKRLTWRAGVAAVAAMIALTGCGGASDDETETTTKTSDGAFPVTVDHEFGSTTVKAEPKRIVVAGLTEQDTVLQLGFTPIATTEWYGEQPYAVWPWAQGMLGDAKPTVLKQTDGPEYEKIASLRPDLIIAVNAGLDKQMYDKLAKIAPTVAQPKGGTQYFSPWDEQAIQTAKALGKEKEGRQLVADTKAAYAKVAAEHPEFKGKTATFSQGLSYDGLLYVYQDGLSTEFLTYLGFTITPGLEKYSEGPGIQAAIPEEKLDVIDADVIVFATEEAKNLDNLKAMPTFDTLKAVQQNRAVYTEGTVAGALYFITPASLMYALDKLTPQLERAVKGESPQKVG</sequence>
<evidence type="ECO:0000256" key="2">
    <source>
        <dbReference type="ARBA" id="ARBA00008814"/>
    </source>
</evidence>
<keyword evidence="3" id="KW-0813">Transport</keyword>
<organism evidence="7 8">
    <name type="scientific">Aeromicrobium fastidiosum</name>
    <dbReference type="NCBI Taxonomy" id="52699"/>
    <lineage>
        <taxon>Bacteria</taxon>
        <taxon>Bacillati</taxon>
        <taxon>Actinomycetota</taxon>
        <taxon>Actinomycetes</taxon>
        <taxon>Propionibacteriales</taxon>
        <taxon>Nocardioidaceae</taxon>
        <taxon>Aeromicrobium</taxon>
    </lineage>
</organism>
<dbReference type="EMBL" id="SDPP02000001">
    <property type="protein sequence ID" value="KAA1380042.1"/>
    <property type="molecule type" value="Genomic_DNA"/>
</dbReference>
<dbReference type="PROSITE" id="PS51257">
    <property type="entry name" value="PROKAR_LIPOPROTEIN"/>
    <property type="match status" value="1"/>
</dbReference>
<keyword evidence="4 5" id="KW-0732">Signal</keyword>
<dbReference type="SUPFAM" id="SSF53807">
    <property type="entry name" value="Helical backbone' metal receptor"/>
    <property type="match status" value="1"/>
</dbReference>